<evidence type="ECO:0000313" key="3">
    <source>
        <dbReference type="Proteomes" id="UP000318927"/>
    </source>
</evidence>
<reference evidence="2 3" key="1">
    <citation type="journal article" date="2019" name="Microbiol. Resour. Announc.">
        <title>Complete Genome Sequences of Three Mycoplasma anserisalpingitis (Mycoplasma sp. 1220) Strains.</title>
        <authorList>
            <person name="Grozner D."/>
            <person name="Forro B."/>
            <person name="Kovacs A.B."/>
            <person name="Marton S."/>
            <person name="Banyai K."/>
            <person name="Kreizinger Z."/>
            <person name="Sulyok K.M."/>
            <person name="Gyuranecz M."/>
        </authorList>
    </citation>
    <scope>NUCLEOTIDE SEQUENCE [LARGE SCALE GENOMIC DNA]</scope>
    <source>
        <strain evidence="2 3">ATCC:BAA-2147</strain>
    </source>
</reference>
<dbReference type="AlphaFoldDB" id="A0A5B8JWP3"/>
<sequence>MIIQINYSYKTLKEIAEMLKRSVSTISREVKRNSNIYVEYDATYANKKTKIRKCY</sequence>
<name>A0A5B8JWP3_9MOLU</name>
<protein>
    <submittedName>
        <fullName evidence="2">Helix-turn-helix domain-containing protein</fullName>
    </submittedName>
</protein>
<dbReference type="EMBL" id="CP042295">
    <property type="protein sequence ID" value="QDY86711.1"/>
    <property type="molecule type" value="Genomic_DNA"/>
</dbReference>
<dbReference type="Pfam" id="PF13936">
    <property type="entry name" value="HTH_38"/>
    <property type="match status" value="1"/>
</dbReference>
<keyword evidence="3" id="KW-1185">Reference proteome</keyword>
<dbReference type="Proteomes" id="UP000318927">
    <property type="component" value="Chromosome"/>
</dbReference>
<dbReference type="KEGG" id="mans:FRW55_00825"/>
<dbReference type="OrthoDB" id="396854at2"/>
<accession>A0A5B8JWP3</accession>
<feature type="domain" description="Transposase IS30-like HTH" evidence="1">
    <location>
        <begin position="11"/>
        <end position="33"/>
    </location>
</feature>
<organism evidence="2 3">
    <name type="scientific">Mycoplasma anserisalpingitidis</name>
    <dbReference type="NCBI Taxonomy" id="519450"/>
    <lineage>
        <taxon>Bacteria</taxon>
        <taxon>Bacillati</taxon>
        <taxon>Mycoplasmatota</taxon>
        <taxon>Mollicutes</taxon>
        <taxon>Mycoplasmataceae</taxon>
        <taxon>Mycoplasma</taxon>
    </lineage>
</organism>
<proteinExistence type="predicted"/>
<dbReference type="InterPro" id="IPR025246">
    <property type="entry name" value="IS30-like_HTH"/>
</dbReference>
<evidence type="ECO:0000313" key="2">
    <source>
        <dbReference type="EMBL" id="QDY86711.1"/>
    </source>
</evidence>
<evidence type="ECO:0000259" key="1">
    <source>
        <dbReference type="Pfam" id="PF13936"/>
    </source>
</evidence>
<gene>
    <name evidence="2" type="ORF">FRW55_00825</name>
</gene>